<dbReference type="PROSITE" id="PS51032">
    <property type="entry name" value="AP2_ERF"/>
    <property type="match status" value="1"/>
</dbReference>
<evidence type="ECO:0000313" key="5">
    <source>
        <dbReference type="EMBL" id="GAA5514048.1"/>
    </source>
</evidence>
<dbReference type="Gene3D" id="3.30.730.10">
    <property type="entry name" value="AP2/ERF domain"/>
    <property type="match status" value="1"/>
</dbReference>
<evidence type="ECO:0000256" key="3">
    <source>
        <dbReference type="ARBA" id="ARBA00023163"/>
    </source>
</evidence>
<organism evidence="5 6">
    <name type="scientific">Deinococcus carri</name>
    <dbReference type="NCBI Taxonomy" id="1211323"/>
    <lineage>
        <taxon>Bacteria</taxon>
        <taxon>Thermotogati</taxon>
        <taxon>Deinococcota</taxon>
        <taxon>Deinococci</taxon>
        <taxon>Deinococcales</taxon>
        <taxon>Deinococcaceae</taxon>
        <taxon>Deinococcus</taxon>
    </lineage>
</organism>
<dbReference type="EMBL" id="BAABRP010000012">
    <property type="protein sequence ID" value="GAA5514048.1"/>
    <property type="molecule type" value="Genomic_DNA"/>
</dbReference>
<evidence type="ECO:0000313" key="6">
    <source>
        <dbReference type="Proteomes" id="UP001401887"/>
    </source>
</evidence>
<dbReference type="InterPro" id="IPR016177">
    <property type="entry name" value="DNA-bd_dom_sf"/>
</dbReference>
<feature type="domain" description="AP2/ERF" evidence="4">
    <location>
        <begin position="104"/>
        <end position="158"/>
    </location>
</feature>
<dbReference type="Gene3D" id="3.90.75.20">
    <property type="match status" value="1"/>
</dbReference>
<reference evidence="5 6" key="1">
    <citation type="submission" date="2024-02" db="EMBL/GenBank/DDBJ databases">
        <title>Deinococcus carri NBRC 110142.</title>
        <authorList>
            <person name="Ichikawa N."/>
            <person name="Katano-Makiyama Y."/>
            <person name="Hidaka K."/>
        </authorList>
    </citation>
    <scope>NUCLEOTIDE SEQUENCE [LARGE SCALE GENOMIC DNA]</scope>
    <source>
        <strain evidence="5 6">NBRC 110142</strain>
    </source>
</reference>
<gene>
    <name evidence="5" type="ORF">Dcar01_02797</name>
</gene>
<protein>
    <recommendedName>
        <fullName evidence="4">AP2/ERF domain-containing protein</fullName>
    </recommendedName>
</protein>
<evidence type="ECO:0000256" key="2">
    <source>
        <dbReference type="ARBA" id="ARBA00023125"/>
    </source>
</evidence>
<comment type="caution">
    <text evidence="5">The sequence shown here is derived from an EMBL/GenBank/DDBJ whole genome shotgun (WGS) entry which is preliminary data.</text>
</comment>
<dbReference type="RefSeq" id="WP_345466270.1">
    <property type="nucleotide sequence ID" value="NZ_BAABRP010000012.1"/>
</dbReference>
<dbReference type="Pfam" id="PF13392">
    <property type="entry name" value="HNH_3"/>
    <property type="match status" value="1"/>
</dbReference>
<dbReference type="SUPFAM" id="SSF54171">
    <property type="entry name" value="DNA-binding domain"/>
    <property type="match status" value="1"/>
</dbReference>
<dbReference type="InterPro" id="IPR001471">
    <property type="entry name" value="AP2/ERF_dom"/>
</dbReference>
<keyword evidence="3" id="KW-0804">Transcription</keyword>
<keyword evidence="2" id="KW-0238">DNA-binding</keyword>
<evidence type="ECO:0000259" key="4">
    <source>
        <dbReference type="PROSITE" id="PS51032"/>
    </source>
</evidence>
<dbReference type="InterPro" id="IPR036955">
    <property type="entry name" value="AP2/ERF_dom_sf"/>
</dbReference>
<evidence type="ECO:0000256" key="1">
    <source>
        <dbReference type="ARBA" id="ARBA00023015"/>
    </source>
</evidence>
<dbReference type="InterPro" id="IPR044925">
    <property type="entry name" value="His-Me_finger_sf"/>
</dbReference>
<sequence length="170" mass="19143">MAEIKLHGKRGEGKVALCDDADHALLSQHRWHLDKCGYARTYRALEQGRSTTVAMHQLLADERGGRYRDHIDGNRLDNRRANLRPCTQRENSYNRCVHRNNKTRVKGVSRYRGKYRAVIHKDGEQVYLGLFPTLDLAAAAYNGAAIALFGVFARLNSISVSPEEVAHAAD</sequence>
<dbReference type="SUPFAM" id="SSF54060">
    <property type="entry name" value="His-Me finger endonucleases"/>
    <property type="match status" value="1"/>
</dbReference>
<keyword evidence="6" id="KW-1185">Reference proteome</keyword>
<dbReference type="InterPro" id="IPR003615">
    <property type="entry name" value="HNH_nuc"/>
</dbReference>
<dbReference type="Proteomes" id="UP001401887">
    <property type="component" value="Unassembled WGS sequence"/>
</dbReference>
<proteinExistence type="predicted"/>
<keyword evidence="1" id="KW-0805">Transcription regulation</keyword>
<accession>A0ABP9W9M6</accession>
<dbReference type="SMART" id="SM00380">
    <property type="entry name" value="AP2"/>
    <property type="match status" value="1"/>
</dbReference>
<name>A0ABP9W9M6_9DEIO</name>